<dbReference type="EMBL" id="LAZR01005244">
    <property type="protein sequence ID" value="KKN01591.1"/>
    <property type="molecule type" value="Genomic_DNA"/>
</dbReference>
<accession>A0A0F9PKJ7</accession>
<organism evidence="1">
    <name type="scientific">marine sediment metagenome</name>
    <dbReference type="NCBI Taxonomy" id="412755"/>
    <lineage>
        <taxon>unclassified sequences</taxon>
        <taxon>metagenomes</taxon>
        <taxon>ecological metagenomes</taxon>
    </lineage>
</organism>
<name>A0A0F9PKJ7_9ZZZZ</name>
<protein>
    <submittedName>
        <fullName evidence="1">Uncharacterized protein</fullName>
    </submittedName>
</protein>
<gene>
    <name evidence="1" type="ORF">LCGC14_1126260</name>
</gene>
<comment type="caution">
    <text evidence="1">The sequence shown here is derived from an EMBL/GenBank/DDBJ whole genome shotgun (WGS) entry which is preliminary data.</text>
</comment>
<reference evidence="1" key="1">
    <citation type="journal article" date="2015" name="Nature">
        <title>Complex archaea that bridge the gap between prokaryotes and eukaryotes.</title>
        <authorList>
            <person name="Spang A."/>
            <person name="Saw J.H."/>
            <person name="Jorgensen S.L."/>
            <person name="Zaremba-Niedzwiedzka K."/>
            <person name="Martijn J."/>
            <person name="Lind A.E."/>
            <person name="van Eijk R."/>
            <person name="Schleper C."/>
            <person name="Guy L."/>
            <person name="Ettema T.J."/>
        </authorList>
    </citation>
    <scope>NUCLEOTIDE SEQUENCE</scope>
</reference>
<sequence length="81" mass="8706">MSKAVICPVCDGTGRVSLPFDGSGTCPADGGVCHGCGGQGWVTVGETTAEVSCNSPLPWWTYPQWCQPNGTDYRYSFTQYY</sequence>
<dbReference type="AlphaFoldDB" id="A0A0F9PKJ7"/>
<proteinExistence type="predicted"/>
<evidence type="ECO:0000313" key="1">
    <source>
        <dbReference type="EMBL" id="KKN01591.1"/>
    </source>
</evidence>